<evidence type="ECO:0000256" key="2">
    <source>
        <dbReference type="ARBA" id="ARBA00022723"/>
    </source>
</evidence>
<dbReference type="InterPro" id="IPR029001">
    <property type="entry name" value="ITPase-like_fam"/>
</dbReference>
<keyword evidence="6 7" id="KW-0546">Nucleotide metabolism</keyword>
<feature type="binding site" evidence="7">
    <location>
        <position position="194"/>
    </location>
    <ligand>
        <name>substrate</name>
    </ligand>
</feature>
<evidence type="ECO:0000256" key="4">
    <source>
        <dbReference type="ARBA" id="ARBA00022801"/>
    </source>
</evidence>
<comment type="catalytic activity">
    <reaction evidence="7">
        <text>ITP + H2O = IMP + diphosphate + H(+)</text>
        <dbReference type="Rhea" id="RHEA:29399"/>
        <dbReference type="ChEBI" id="CHEBI:15377"/>
        <dbReference type="ChEBI" id="CHEBI:15378"/>
        <dbReference type="ChEBI" id="CHEBI:33019"/>
        <dbReference type="ChEBI" id="CHEBI:58053"/>
        <dbReference type="ChEBI" id="CHEBI:61402"/>
        <dbReference type="EC" id="3.6.1.66"/>
    </reaction>
</comment>
<name>A0ABV8SFB1_9BACL</name>
<dbReference type="PANTHER" id="PTHR11067">
    <property type="entry name" value="INOSINE TRIPHOSPHATE PYROPHOSPHATASE/HAM1 PROTEIN"/>
    <property type="match status" value="1"/>
</dbReference>
<sequence length="214" mass="23063">MIREGSTLLLATRNRGKTQEFREAFLKLGIEVKDLHEVEGVPDIEETGTTFEENAFLKAKEVADRVGMPVLADDSGLCVDALDGAPGVYSARYAGEPANDAANNEKLLRELNRLGGAAMPLPEAGEGSVGLSAARFVCCLVLYDPSDKSKLVTEGHVEGQILNKPRGAGGFGYDPLMWIPSLGRSMAELSVDEKNAISHRGMALRQLLHRIGEQ</sequence>
<dbReference type="Pfam" id="PF01725">
    <property type="entry name" value="Ham1p_like"/>
    <property type="match status" value="1"/>
</dbReference>
<evidence type="ECO:0000256" key="6">
    <source>
        <dbReference type="ARBA" id="ARBA00023080"/>
    </source>
</evidence>
<evidence type="ECO:0000256" key="8">
    <source>
        <dbReference type="RuleBase" id="RU003781"/>
    </source>
</evidence>
<organism evidence="9 10">
    <name type="scientific">Cohnella boryungensis</name>
    <dbReference type="NCBI Taxonomy" id="768479"/>
    <lineage>
        <taxon>Bacteria</taxon>
        <taxon>Bacillati</taxon>
        <taxon>Bacillota</taxon>
        <taxon>Bacilli</taxon>
        <taxon>Bacillales</taxon>
        <taxon>Paenibacillaceae</taxon>
        <taxon>Cohnella</taxon>
    </lineage>
</organism>
<keyword evidence="10" id="KW-1185">Reference proteome</keyword>
<dbReference type="HAMAP" id="MF_01405">
    <property type="entry name" value="Non_canon_purine_NTPase"/>
    <property type="match status" value="1"/>
</dbReference>
<dbReference type="SUPFAM" id="SSF52972">
    <property type="entry name" value="ITPase-like"/>
    <property type="match status" value="1"/>
</dbReference>
<evidence type="ECO:0000256" key="5">
    <source>
        <dbReference type="ARBA" id="ARBA00022842"/>
    </source>
</evidence>
<keyword evidence="3 7" id="KW-0547">Nucleotide-binding</keyword>
<dbReference type="RefSeq" id="WP_204601809.1">
    <property type="nucleotide sequence ID" value="NZ_JBHSED010000058.1"/>
</dbReference>
<accession>A0ABV8SFB1</accession>
<dbReference type="GO" id="GO:0036220">
    <property type="term" value="F:ITP diphosphatase activity"/>
    <property type="evidence" value="ECO:0007669"/>
    <property type="project" value="UniProtKB-EC"/>
</dbReference>
<proteinExistence type="inferred from homology"/>
<dbReference type="EC" id="3.6.1.66" evidence="7"/>
<reference evidence="10" key="1">
    <citation type="journal article" date="2019" name="Int. J. Syst. Evol. Microbiol.">
        <title>The Global Catalogue of Microorganisms (GCM) 10K type strain sequencing project: providing services to taxonomists for standard genome sequencing and annotation.</title>
        <authorList>
            <consortium name="The Broad Institute Genomics Platform"/>
            <consortium name="The Broad Institute Genome Sequencing Center for Infectious Disease"/>
            <person name="Wu L."/>
            <person name="Ma J."/>
        </authorList>
    </citation>
    <scope>NUCLEOTIDE SEQUENCE [LARGE SCALE GENOMIC DNA]</scope>
    <source>
        <strain evidence="10">CGMCC 4.1641</strain>
    </source>
</reference>
<feature type="binding site" evidence="7">
    <location>
        <begin position="12"/>
        <end position="17"/>
    </location>
    <ligand>
        <name>substrate</name>
    </ligand>
</feature>
<comment type="caution">
    <text evidence="9">The sequence shown here is derived from an EMBL/GenBank/DDBJ whole genome shotgun (WGS) entry which is preliminary data.</text>
</comment>
<gene>
    <name evidence="9" type="ORF">ACFO1S_22015</name>
</gene>
<feature type="binding site" evidence="7">
    <location>
        <position position="45"/>
    </location>
    <ligand>
        <name>Mg(2+)</name>
        <dbReference type="ChEBI" id="CHEBI:18420"/>
    </ligand>
</feature>
<evidence type="ECO:0000313" key="9">
    <source>
        <dbReference type="EMBL" id="MFC4306112.1"/>
    </source>
</evidence>
<evidence type="ECO:0000313" key="10">
    <source>
        <dbReference type="Proteomes" id="UP001595755"/>
    </source>
</evidence>
<dbReference type="NCBIfam" id="NF011397">
    <property type="entry name" value="PRK14822.1"/>
    <property type="match status" value="1"/>
</dbReference>
<evidence type="ECO:0000256" key="1">
    <source>
        <dbReference type="ARBA" id="ARBA00008023"/>
    </source>
</evidence>
<comment type="catalytic activity">
    <reaction evidence="7">
        <text>XTP + H2O = XMP + diphosphate + H(+)</text>
        <dbReference type="Rhea" id="RHEA:28610"/>
        <dbReference type="ChEBI" id="CHEBI:15377"/>
        <dbReference type="ChEBI" id="CHEBI:15378"/>
        <dbReference type="ChEBI" id="CHEBI:33019"/>
        <dbReference type="ChEBI" id="CHEBI:57464"/>
        <dbReference type="ChEBI" id="CHEBI:61314"/>
        <dbReference type="EC" id="3.6.1.66"/>
    </reaction>
</comment>
<feature type="binding site" evidence="7">
    <location>
        <position position="74"/>
    </location>
    <ligand>
        <name>Mg(2+)</name>
        <dbReference type="ChEBI" id="CHEBI:18420"/>
    </ligand>
</feature>
<dbReference type="Proteomes" id="UP001595755">
    <property type="component" value="Unassembled WGS sequence"/>
</dbReference>
<dbReference type="InterPro" id="IPR002637">
    <property type="entry name" value="RdgB/HAM1"/>
</dbReference>
<keyword evidence="4 7" id="KW-0378">Hydrolase</keyword>
<comment type="catalytic activity">
    <reaction evidence="7">
        <text>dITP + H2O = dIMP + diphosphate + H(+)</text>
        <dbReference type="Rhea" id="RHEA:28342"/>
        <dbReference type="ChEBI" id="CHEBI:15377"/>
        <dbReference type="ChEBI" id="CHEBI:15378"/>
        <dbReference type="ChEBI" id="CHEBI:33019"/>
        <dbReference type="ChEBI" id="CHEBI:61194"/>
        <dbReference type="ChEBI" id="CHEBI:61382"/>
        <dbReference type="EC" id="3.6.1.66"/>
    </reaction>
</comment>
<keyword evidence="2 7" id="KW-0479">Metal-binding</keyword>
<dbReference type="EMBL" id="JBHSED010000058">
    <property type="protein sequence ID" value="MFC4306112.1"/>
    <property type="molecule type" value="Genomic_DNA"/>
</dbReference>
<dbReference type="CDD" id="cd00515">
    <property type="entry name" value="HAM1"/>
    <property type="match status" value="1"/>
</dbReference>
<evidence type="ECO:0000256" key="3">
    <source>
        <dbReference type="ARBA" id="ARBA00022741"/>
    </source>
</evidence>
<feature type="binding site" evidence="7">
    <location>
        <begin position="199"/>
        <end position="200"/>
    </location>
    <ligand>
        <name>substrate</name>
    </ligand>
</feature>
<protein>
    <recommendedName>
        <fullName evidence="7">dITP/XTP pyrophosphatase</fullName>
        <ecNumber evidence="7">3.6.1.66</ecNumber>
    </recommendedName>
    <alternativeName>
        <fullName evidence="7">Non-canonical purine NTP pyrophosphatase</fullName>
    </alternativeName>
    <alternativeName>
        <fullName evidence="7">Non-standard purine NTP pyrophosphatase</fullName>
    </alternativeName>
    <alternativeName>
        <fullName evidence="7">Nucleoside-triphosphate diphosphatase</fullName>
    </alternativeName>
    <alternativeName>
        <fullName evidence="7">Nucleoside-triphosphate pyrophosphatase</fullName>
        <shortName evidence="7">NTPase</shortName>
    </alternativeName>
</protein>
<dbReference type="Gene3D" id="3.90.950.10">
    <property type="match status" value="1"/>
</dbReference>
<feature type="active site" description="Proton acceptor" evidence="7">
    <location>
        <position position="74"/>
    </location>
</feature>
<comment type="function">
    <text evidence="7">Pyrophosphatase that catalyzes the hydrolysis of nucleoside triphosphates to their monophosphate derivatives, with a high preference for the non-canonical purine nucleotides XTP (xanthosine triphosphate), dITP (deoxyinosine triphosphate) and ITP. Seems to function as a house-cleaning enzyme that removes non-canonical purine nucleotides from the nucleotide pool, thus preventing their incorporation into DNA/RNA and avoiding chromosomal lesions.</text>
</comment>
<dbReference type="NCBIfam" id="TIGR00042">
    <property type="entry name" value="RdgB/HAM1 family non-canonical purine NTP pyrophosphatase"/>
    <property type="match status" value="1"/>
</dbReference>
<keyword evidence="5 7" id="KW-0460">Magnesium</keyword>
<dbReference type="PANTHER" id="PTHR11067:SF9">
    <property type="entry name" value="INOSINE TRIPHOSPHATE PYROPHOSPHATASE"/>
    <property type="match status" value="1"/>
</dbReference>
<evidence type="ECO:0000256" key="7">
    <source>
        <dbReference type="HAMAP-Rule" id="MF_01405"/>
    </source>
</evidence>
<feature type="binding site" evidence="7">
    <location>
        <begin position="171"/>
        <end position="174"/>
    </location>
    <ligand>
        <name>substrate</name>
    </ligand>
</feature>
<feature type="binding site" evidence="7">
    <location>
        <position position="75"/>
    </location>
    <ligand>
        <name>substrate</name>
    </ligand>
</feature>
<comment type="subunit">
    <text evidence="7">Homodimer.</text>
</comment>
<comment type="similarity">
    <text evidence="1 7 8">Belongs to the HAM1 NTPase family.</text>
</comment>
<dbReference type="InterPro" id="IPR020922">
    <property type="entry name" value="dITP/XTP_pyrophosphatase"/>
</dbReference>
<comment type="cofactor">
    <cofactor evidence="7">
        <name>Mg(2+)</name>
        <dbReference type="ChEBI" id="CHEBI:18420"/>
    </cofactor>
    <text evidence="7">Binds 1 Mg(2+) ion per subunit.</text>
</comment>